<dbReference type="InterPro" id="IPR036389">
    <property type="entry name" value="RNase_III_sf"/>
</dbReference>
<evidence type="ECO:0000256" key="3">
    <source>
        <dbReference type="ARBA" id="ARBA00022664"/>
    </source>
</evidence>
<keyword evidence="8" id="KW-0819">tRNA processing</keyword>
<dbReference type="KEGG" id="tsin:OXH18_08165"/>
<feature type="active site" evidence="8">
    <location>
        <position position="125"/>
    </location>
</feature>
<dbReference type="Pfam" id="PF00035">
    <property type="entry name" value="dsrm"/>
    <property type="match status" value="1"/>
</dbReference>
<dbReference type="SMART" id="SM00535">
    <property type="entry name" value="RIBOc"/>
    <property type="match status" value="1"/>
</dbReference>
<evidence type="ECO:0000256" key="6">
    <source>
        <dbReference type="ARBA" id="ARBA00022801"/>
    </source>
</evidence>
<dbReference type="NCBIfam" id="TIGR02191">
    <property type="entry name" value="RNaseIII"/>
    <property type="match status" value="1"/>
</dbReference>
<evidence type="ECO:0000256" key="7">
    <source>
        <dbReference type="ARBA" id="ARBA00022884"/>
    </source>
</evidence>
<dbReference type="SMART" id="SM00358">
    <property type="entry name" value="DSRM"/>
    <property type="match status" value="1"/>
</dbReference>
<comment type="function">
    <text evidence="8">Digests double-stranded RNA. Involved in the processing of primary rRNA transcript to yield the immediate precursors to the large and small rRNAs (23S and 16S). Processes some mRNAs, and tRNAs when they are encoded in the rRNA operon. Processes pre-crRNA and tracrRNA of type II CRISPR loci if present in the organism.</text>
</comment>
<dbReference type="SUPFAM" id="SSF54768">
    <property type="entry name" value="dsRNA-binding domain-like"/>
    <property type="match status" value="1"/>
</dbReference>
<dbReference type="SUPFAM" id="SSF69065">
    <property type="entry name" value="RNase III domain-like"/>
    <property type="match status" value="1"/>
</dbReference>
<keyword evidence="7 8" id="KW-0694">RNA-binding</keyword>
<gene>
    <name evidence="8 11" type="primary">rnc</name>
    <name evidence="11" type="ORF">OXH18_08165</name>
</gene>
<dbReference type="GO" id="GO:0005737">
    <property type="term" value="C:cytoplasm"/>
    <property type="evidence" value="ECO:0007669"/>
    <property type="project" value="UniProtKB-SubCell"/>
</dbReference>
<keyword evidence="6 8" id="KW-0378">Hydrolase</keyword>
<dbReference type="EC" id="3.1.26.3" evidence="8"/>
<dbReference type="GO" id="GO:0003725">
    <property type="term" value="F:double-stranded RNA binding"/>
    <property type="evidence" value="ECO:0007669"/>
    <property type="project" value="TreeGrafter"/>
</dbReference>
<feature type="active site" evidence="8">
    <location>
        <position position="54"/>
    </location>
</feature>
<feature type="domain" description="DRBM" evidence="9">
    <location>
        <begin position="164"/>
        <end position="234"/>
    </location>
</feature>
<evidence type="ECO:0000313" key="12">
    <source>
        <dbReference type="Proteomes" id="UP001163152"/>
    </source>
</evidence>
<evidence type="ECO:0000259" key="10">
    <source>
        <dbReference type="PROSITE" id="PS50142"/>
    </source>
</evidence>
<evidence type="ECO:0000259" key="9">
    <source>
        <dbReference type="PROSITE" id="PS50137"/>
    </source>
</evidence>
<evidence type="ECO:0000256" key="1">
    <source>
        <dbReference type="ARBA" id="ARBA00000109"/>
    </source>
</evidence>
<dbReference type="InterPro" id="IPR014720">
    <property type="entry name" value="dsRBD_dom"/>
</dbReference>
<evidence type="ECO:0000256" key="2">
    <source>
        <dbReference type="ARBA" id="ARBA00010183"/>
    </source>
</evidence>
<dbReference type="Pfam" id="PF00636">
    <property type="entry name" value="Ribonuclease_3"/>
    <property type="match status" value="1"/>
</dbReference>
<dbReference type="PROSITE" id="PS50142">
    <property type="entry name" value="RNASE_3_2"/>
    <property type="match status" value="1"/>
</dbReference>
<dbReference type="Gene3D" id="3.30.160.20">
    <property type="match status" value="1"/>
</dbReference>
<keyword evidence="12" id="KW-1185">Reference proteome</keyword>
<keyword evidence="8" id="KW-0479">Metal-binding</keyword>
<name>A0A9E8ZNQ9_9CYAN</name>
<keyword evidence="8" id="KW-0963">Cytoplasm</keyword>
<evidence type="ECO:0000256" key="5">
    <source>
        <dbReference type="ARBA" id="ARBA00022759"/>
    </source>
</evidence>
<comment type="catalytic activity">
    <reaction evidence="1 8">
        <text>Endonucleolytic cleavage to 5'-phosphomonoester.</text>
        <dbReference type="EC" id="3.1.26.3"/>
    </reaction>
</comment>
<evidence type="ECO:0000256" key="8">
    <source>
        <dbReference type="HAMAP-Rule" id="MF_00104"/>
    </source>
</evidence>
<keyword evidence="8" id="KW-0699">rRNA-binding</keyword>
<protein>
    <recommendedName>
        <fullName evidence="8">Ribonuclease 3</fullName>
        <ecNumber evidence="8">3.1.26.3</ecNumber>
    </recommendedName>
    <alternativeName>
        <fullName evidence="8">Ribonuclease III</fullName>
        <shortName evidence="8">RNase III</shortName>
    </alternativeName>
</protein>
<dbReference type="PROSITE" id="PS00517">
    <property type="entry name" value="RNASE_3_1"/>
    <property type="match status" value="1"/>
</dbReference>
<comment type="caution">
    <text evidence="8">Lacks conserved residue(s) required for the propagation of feature annotation.</text>
</comment>
<feature type="binding site" evidence="8">
    <location>
        <position position="50"/>
    </location>
    <ligand>
        <name>Mg(2+)</name>
        <dbReference type="ChEBI" id="CHEBI:18420"/>
    </ligand>
</feature>
<dbReference type="GO" id="GO:0046872">
    <property type="term" value="F:metal ion binding"/>
    <property type="evidence" value="ECO:0007669"/>
    <property type="project" value="UniProtKB-KW"/>
</dbReference>
<dbReference type="HAMAP" id="MF_00104">
    <property type="entry name" value="RNase_III"/>
    <property type="match status" value="1"/>
</dbReference>
<keyword evidence="3 8" id="KW-0507">mRNA processing</keyword>
<accession>A0A9E8ZNQ9</accession>
<dbReference type="Proteomes" id="UP001163152">
    <property type="component" value="Chromosome"/>
</dbReference>
<dbReference type="EMBL" id="CP113797">
    <property type="protein sequence ID" value="WAL61946.1"/>
    <property type="molecule type" value="Genomic_DNA"/>
</dbReference>
<dbReference type="RefSeq" id="WP_268612017.1">
    <property type="nucleotide sequence ID" value="NZ_CP113797.1"/>
</dbReference>
<comment type="similarity">
    <text evidence="2">Belongs to the ribonuclease III family.</text>
</comment>
<dbReference type="PANTHER" id="PTHR11207:SF0">
    <property type="entry name" value="RIBONUCLEASE 3"/>
    <property type="match status" value="1"/>
</dbReference>
<comment type="subunit">
    <text evidence="8">Homodimer.</text>
</comment>
<dbReference type="Gene3D" id="1.10.1520.10">
    <property type="entry name" value="Ribonuclease III domain"/>
    <property type="match status" value="1"/>
</dbReference>
<dbReference type="AlphaFoldDB" id="A0A9E8ZNQ9"/>
<keyword evidence="8" id="KW-0460">Magnesium</keyword>
<dbReference type="PANTHER" id="PTHR11207">
    <property type="entry name" value="RIBONUCLEASE III"/>
    <property type="match status" value="1"/>
</dbReference>
<organism evidence="11 12">
    <name type="scientific">Thermocoleostomius sinensis A174</name>
    <dbReference type="NCBI Taxonomy" id="2016057"/>
    <lineage>
        <taxon>Bacteria</taxon>
        <taxon>Bacillati</taxon>
        <taxon>Cyanobacteriota</taxon>
        <taxon>Cyanophyceae</taxon>
        <taxon>Oculatellales</taxon>
        <taxon>Oculatellaceae</taxon>
        <taxon>Thermocoleostomius</taxon>
    </lineage>
</organism>
<keyword evidence="5 8" id="KW-0255">Endonuclease</keyword>
<dbReference type="GO" id="GO:0006364">
    <property type="term" value="P:rRNA processing"/>
    <property type="evidence" value="ECO:0007669"/>
    <property type="project" value="UniProtKB-UniRule"/>
</dbReference>
<dbReference type="GO" id="GO:0010468">
    <property type="term" value="P:regulation of gene expression"/>
    <property type="evidence" value="ECO:0007669"/>
    <property type="project" value="TreeGrafter"/>
</dbReference>
<evidence type="ECO:0000313" key="11">
    <source>
        <dbReference type="EMBL" id="WAL61946.1"/>
    </source>
</evidence>
<dbReference type="InterPro" id="IPR011907">
    <property type="entry name" value="RNase_III"/>
</dbReference>
<dbReference type="InterPro" id="IPR000999">
    <property type="entry name" value="RNase_III_dom"/>
</dbReference>
<dbReference type="GO" id="GO:0006397">
    <property type="term" value="P:mRNA processing"/>
    <property type="evidence" value="ECO:0007669"/>
    <property type="project" value="UniProtKB-UniRule"/>
</dbReference>
<evidence type="ECO:0000256" key="4">
    <source>
        <dbReference type="ARBA" id="ARBA00022722"/>
    </source>
</evidence>
<sequence>MISDPRRDKQLRQFIDRLGIPSPAPIRWDLLDLALTHPTIAPDANYERLEFVGDAVIRLAAAEFLFEFYPNSPEGQLSAIRSALVSDRLLSQIADRYGFDRFLLAANSALADKTGRETRLAAAFEAVLAALYLSTHNLDLIRVWLDPHLQQLAEAICQDPALNNYKGALQAWTQAYYQRLPEYRVTEVGQAYGDLERFVAEVWFQGKLWGKGKGPSKKAAEQAAAQIAFLALQETQKPPQ</sequence>
<reference evidence="11" key="1">
    <citation type="submission" date="2022-12" db="EMBL/GenBank/DDBJ databases">
        <title>Polyphasic identification of a Novel Hot-Spring Cyanobacterium Ocullathermofonsia sinensis gen nov. sp. nov. and Genomic Insights on its Adaptations to the Thermal Habitat.</title>
        <authorList>
            <person name="Daroch M."/>
            <person name="Tang J."/>
            <person name="Jiang Y."/>
        </authorList>
    </citation>
    <scope>NUCLEOTIDE SEQUENCE</scope>
    <source>
        <strain evidence="11">PKUAC-SCTA174</strain>
    </source>
</reference>
<keyword evidence="8" id="KW-0698">rRNA processing</keyword>
<dbReference type="PROSITE" id="PS50137">
    <property type="entry name" value="DS_RBD"/>
    <property type="match status" value="1"/>
</dbReference>
<comment type="subcellular location">
    <subcellularLocation>
        <location evidence="8">Cytoplasm</location>
    </subcellularLocation>
</comment>
<keyword evidence="4 8" id="KW-0540">Nuclease</keyword>
<dbReference type="GO" id="GO:0004525">
    <property type="term" value="F:ribonuclease III activity"/>
    <property type="evidence" value="ECO:0007669"/>
    <property type="project" value="UniProtKB-UniRule"/>
</dbReference>
<proteinExistence type="inferred from homology"/>
<comment type="cofactor">
    <cofactor evidence="8">
        <name>Mg(2+)</name>
        <dbReference type="ChEBI" id="CHEBI:18420"/>
    </cofactor>
</comment>
<dbReference type="GO" id="GO:0008033">
    <property type="term" value="P:tRNA processing"/>
    <property type="evidence" value="ECO:0007669"/>
    <property type="project" value="UniProtKB-KW"/>
</dbReference>
<dbReference type="GO" id="GO:0019843">
    <property type="term" value="F:rRNA binding"/>
    <property type="evidence" value="ECO:0007669"/>
    <property type="project" value="UniProtKB-KW"/>
</dbReference>
<feature type="binding site" evidence="8">
    <location>
        <position position="125"/>
    </location>
    <ligand>
        <name>Mg(2+)</name>
        <dbReference type="ChEBI" id="CHEBI:18420"/>
    </ligand>
</feature>
<feature type="domain" description="RNase III" evidence="10">
    <location>
        <begin position="11"/>
        <end position="136"/>
    </location>
</feature>
<dbReference type="CDD" id="cd00593">
    <property type="entry name" value="RIBOc"/>
    <property type="match status" value="1"/>
</dbReference>